<reference evidence="1 2" key="1">
    <citation type="submission" date="2019-03" db="EMBL/GenBank/DDBJ databases">
        <title>Ruegeria lutea sp. nov., a novel strain, isolated from marine sediment, the Masan Bay, South Korea.</title>
        <authorList>
            <person name="Kim J."/>
            <person name="Kim D.-Y."/>
            <person name="Lee S.-S."/>
        </authorList>
    </citation>
    <scope>NUCLEOTIDE SEQUENCE [LARGE SCALE GENOMIC DNA]</scope>
    <source>
        <strain evidence="1 2">318-1</strain>
    </source>
</reference>
<accession>A0A4R5V0L6</accession>
<comment type="caution">
    <text evidence="1">The sequence shown here is derived from an EMBL/GenBank/DDBJ whole genome shotgun (WGS) entry which is preliminary data.</text>
</comment>
<dbReference type="EMBL" id="SMUV01000069">
    <property type="protein sequence ID" value="TDK45081.1"/>
    <property type="molecule type" value="Genomic_DNA"/>
</dbReference>
<dbReference type="AlphaFoldDB" id="A0A4R5V0L6"/>
<dbReference type="Pfam" id="PF07310">
    <property type="entry name" value="PAS_5"/>
    <property type="match status" value="1"/>
</dbReference>
<dbReference type="Proteomes" id="UP000295301">
    <property type="component" value="Unassembled WGS sequence"/>
</dbReference>
<name>A0A4R5V0L6_9RHOB</name>
<dbReference type="OrthoDB" id="8478628at2"/>
<evidence type="ECO:0000313" key="2">
    <source>
        <dbReference type="Proteomes" id="UP000295301"/>
    </source>
</evidence>
<organism evidence="1 2">
    <name type="scientific">Antarcticimicrobium luteum</name>
    <dbReference type="NCBI Taxonomy" id="2547397"/>
    <lineage>
        <taxon>Bacteria</taxon>
        <taxon>Pseudomonadati</taxon>
        <taxon>Pseudomonadota</taxon>
        <taxon>Alphaproteobacteria</taxon>
        <taxon>Rhodobacterales</taxon>
        <taxon>Paracoccaceae</taxon>
        <taxon>Antarcticimicrobium</taxon>
    </lineage>
</organism>
<dbReference type="InterPro" id="IPR009922">
    <property type="entry name" value="DUF1457"/>
</dbReference>
<keyword evidence="2" id="KW-1185">Reference proteome</keyword>
<protein>
    <submittedName>
        <fullName evidence="1">PAS domain-containing protein</fullName>
    </submittedName>
</protein>
<sequence length="225" mass="24147">MMRQTSQGQPGRNGDKIVVLDRFRSGRSLSPLRQAEAYWLALCGAGGVPRRSQVDPRALDNILTYSFILERVARRAARFRLAGDHLTDLAGMELRGTLFTALFTEGARAQAGAILQRVFAAPAVAELRLNAPAGAGSPEIEGRMLLLPLATEHGEIARALGVLVADGIPRTPPIRFDIANRLLRPVTSGATPGAPLPLPAPCPVEEFAEVRSEIGGRPPHLRLVT</sequence>
<gene>
    <name evidence="1" type="ORF">E1832_14515</name>
</gene>
<proteinExistence type="predicted"/>
<evidence type="ECO:0000313" key="1">
    <source>
        <dbReference type="EMBL" id="TDK45081.1"/>
    </source>
</evidence>